<feature type="non-terminal residue" evidence="2">
    <location>
        <position position="123"/>
    </location>
</feature>
<sequence length="123" mass="14985">MRHSKQSHCPEWDDRKSWDQRKHSSSRKRRKRSHSSGQESKHYKPNHISERKCFFFFSLSFLFTVQTVDRLYIVHVDGCYVFETDNVVRFLINHHHHYSKSSGRSRKSSHKRKHKRHHCSSHQ</sequence>
<keyword evidence="3" id="KW-1185">Reference proteome</keyword>
<evidence type="ECO:0000313" key="3">
    <source>
        <dbReference type="Proteomes" id="UP000539599"/>
    </source>
</evidence>
<dbReference type="Proteomes" id="UP000539599">
    <property type="component" value="Unassembled WGS sequence"/>
</dbReference>
<keyword evidence="2" id="KW-0808">Transferase</keyword>
<keyword evidence="2" id="KW-0418">Kinase</keyword>
<evidence type="ECO:0000313" key="2">
    <source>
        <dbReference type="EMBL" id="NXR03366.1"/>
    </source>
</evidence>
<feature type="region of interest" description="Disordered" evidence="1">
    <location>
        <begin position="1"/>
        <end position="44"/>
    </location>
</feature>
<evidence type="ECO:0000256" key="1">
    <source>
        <dbReference type="SAM" id="MobiDB-lite"/>
    </source>
</evidence>
<feature type="non-terminal residue" evidence="2">
    <location>
        <position position="1"/>
    </location>
</feature>
<gene>
    <name evidence="2" type="primary">Clk4</name>
    <name evidence="2" type="ORF">SAGSER_R12685</name>
</gene>
<dbReference type="EMBL" id="VWYJ01028364">
    <property type="protein sequence ID" value="NXR03366.1"/>
    <property type="molecule type" value="Genomic_DNA"/>
</dbReference>
<proteinExistence type="predicted"/>
<protein>
    <submittedName>
        <fullName evidence="2">CLK4 kinase</fullName>
    </submittedName>
</protein>
<reference evidence="2 3" key="1">
    <citation type="submission" date="2019-09" db="EMBL/GenBank/DDBJ databases">
        <title>Bird 10,000 Genomes (B10K) Project - Family phase.</title>
        <authorList>
            <person name="Zhang G."/>
        </authorList>
    </citation>
    <scope>NUCLEOTIDE SEQUENCE [LARGE SCALE GENOMIC DNA]</scope>
    <source>
        <strain evidence="2">B10K-DU-011-38</strain>
        <tissue evidence="2">Muscle</tissue>
    </source>
</reference>
<dbReference type="GO" id="GO:0016301">
    <property type="term" value="F:kinase activity"/>
    <property type="evidence" value="ECO:0007669"/>
    <property type="project" value="UniProtKB-KW"/>
</dbReference>
<organism evidence="2 3">
    <name type="scientific">Sagittarius serpentarius</name>
    <name type="common">Secretary bird</name>
    <dbReference type="NCBI Taxonomy" id="56258"/>
    <lineage>
        <taxon>Eukaryota</taxon>
        <taxon>Metazoa</taxon>
        <taxon>Chordata</taxon>
        <taxon>Craniata</taxon>
        <taxon>Vertebrata</taxon>
        <taxon>Euteleostomi</taxon>
        <taxon>Archelosauria</taxon>
        <taxon>Archosauria</taxon>
        <taxon>Dinosauria</taxon>
        <taxon>Saurischia</taxon>
        <taxon>Theropoda</taxon>
        <taxon>Coelurosauria</taxon>
        <taxon>Aves</taxon>
        <taxon>Neognathae</taxon>
        <taxon>Neoaves</taxon>
        <taxon>Telluraves</taxon>
        <taxon>Accipitrimorphae</taxon>
        <taxon>Accipitriformes</taxon>
        <taxon>Sagittariidae</taxon>
        <taxon>Sagittarius</taxon>
    </lineage>
</organism>
<feature type="region of interest" description="Disordered" evidence="1">
    <location>
        <begin position="97"/>
        <end position="123"/>
    </location>
</feature>
<dbReference type="AlphaFoldDB" id="A0A7L2HYR8"/>
<feature type="compositionally biased region" description="Basic and acidic residues" evidence="1">
    <location>
        <begin position="8"/>
        <end position="22"/>
    </location>
</feature>
<accession>A0A7L2HYR8</accession>
<feature type="compositionally biased region" description="Basic residues" evidence="1">
    <location>
        <begin position="23"/>
        <end position="34"/>
    </location>
</feature>
<name>A0A7L2HYR8_SAGSE</name>
<comment type="caution">
    <text evidence="2">The sequence shown here is derived from an EMBL/GenBank/DDBJ whole genome shotgun (WGS) entry which is preliminary data.</text>
</comment>